<keyword evidence="1" id="KW-0732">Signal</keyword>
<reference evidence="2 3" key="1">
    <citation type="submission" date="2013-06" db="EMBL/GenBank/DDBJ databases">
        <title>Draft genome sequence of Thauera terpenica.</title>
        <authorList>
            <person name="Liu B."/>
            <person name="Frostegard A.H."/>
            <person name="Shapleigh J.P."/>
        </authorList>
    </citation>
    <scope>NUCLEOTIDE SEQUENCE [LARGE SCALE GENOMIC DNA]</scope>
    <source>
        <strain evidence="2 3">58Eu</strain>
    </source>
</reference>
<proteinExistence type="predicted"/>
<evidence type="ECO:0000313" key="2">
    <source>
        <dbReference type="EMBL" id="EPZ15305.1"/>
    </source>
</evidence>
<comment type="caution">
    <text evidence="2">The sequence shown here is derived from an EMBL/GenBank/DDBJ whole genome shotgun (WGS) entry which is preliminary data.</text>
</comment>
<evidence type="ECO:0000313" key="3">
    <source>
        <dbReference type="Proteomes" id="UP000015455"/>
    </source>
</evidence>
<feature type="chain" id="PRO_5004560813" description="Transmembrane protein" evidence="1">
    <location>
        <begin position="34"/>
        <end position="188"/>
    </location>
</feature>
<evidence type="ECO:0000256" key="1">
    <source>
        <dbReference type="SAM" id="SignalP"/>
    </source>
</evidence>
<dbReference type="InterPro" id="IPR025293">
    <property type="entry name" value="YfiR/HmsC-like"/>
</dbReference>
<dbReference type="eggNOG" id="ENOG5032YBM">
    <property type="taxonomic scope" value="Bacteria"/>
</dbReference>
<dbReference type="STRING" id="1348657.M622_04025"/>
<sequence>MPLPRLPSRYFARARFVVVVSTGLTLATLPASAVEPPESAQVKAAFVFNFFKFVEWPAQAKSQTPRGIGLCVIGNRPLDGNLSLLAGRKVGTRVIDVIHNPSPASASPCDLAYIADLDSSFLRDLRRVAPGTPTLTVSDQRGFIDEGGMIELRIIDGKVRFDINLLVARAANLQLSSQLLKLANRVVQ</sequence>
<dbReference type="PATRIC" id="fig|1348657.5.peg.2284"/>
<dbReference type="OrthoDB" id="8527941at2"/>
<keyword evidence="3" id="KW-1185">Reference proteome</keyword>
<gene>
    <name evidence="2" type="ORF">M622_04025</name>
</gene>
<dbReference type="RefSeq" id="WP_021249698.1">
    <property type="nucleotide sequence ID" value="NZ_ATJV01000059.1"/>
</dbReference>
<dbReference type="Pfam" id="PF13689">
    <property type="entry name" value="DUF4154"/>
    <property type="match status" value="1"/>
</dbReference>
<organism evidence="2 3">
    <name type="scientific">Thauera terpenica 58Eu</name>
    <dbReference type="NCBI Taxonomy" id="1348657"/>
    <lineage>
        <taxon>Bacteria</taxon>
        <taxon>Pseudomonadati</taxon>
        <taxon>Pseudomonadota</taxon>
        <taxon>Betaproteobacteria</taxon>
        <taxon>Rhodocyclales</taxon>
        <taxon>Zoogloeaceae</taxon>
        <taxon>Thauera</taxon>
    </lineage>
</organism>
<dbReference type="EMBL" id="ATJV01000059">
    <property type="protein sequence ID" value="EPZ15305.1"/>
    <property type="molecule type" value="Genomic_DNA"/>
</dbReference>
<dbReference type="AlphaFoldDB" id="S9ZDE4"/>
<name>S9ZDE4_9RHOO</name>
<evidence type="ECO:0008006" key="4">
    <source>
        <dbReference type="Google" id="ProtNLM"/>
    </source>
</evidence>
<protein>
    <recommendedName>
        <fullName evidence="4">Transmembrane protein</fullName>
    </recommendedName>
</protein>
<feature type="signal peptide" evidence="1">
    <location>
        <begin position="1"/>
        <end position="33"/>
    </location>
</feature>
<dbReference type="Proteomes" id="UP000015455">
    <property type="component" value="Unassembled WGS sequence"/>
</dbReference>
<accession>S9ZDE4</accession>